<feature type="compositionally biased region" description="Low complexity" evidence="1">
    <location>
        <begin position="1065"/>
        <end position="1075"/>
    </location>
</feature>
<feature type="compositionally biased region" description="Low complexity" evidence="1">
    <location>
        <begin position="1163"/>
        <end position="1177"/>
    </location>
</feature>
<organism evidence="3 4">
    <name type="scientific">Candida viswanathii</name>
    <dbReference type="NCBI Taxonomy" id="5486"/>
    <lineage>
        <taxon>Eukaryota</taxon>
        <taxon>Fungi</taxon>
        <taxon>Dikarya</taxon>
        <taxon>Ascomycota</taxon>
        <taxon>Saccharomycotina</taxon>
        <taxon>Pichiomycetes</taxon>
        <taxon>Debaryomycetaceae</taxon>
        <taxon>Candida/Lodderomyces clade</taxon>
        <taxon>Candida</taxon>
    </lineage>
</organism>
<keyword evidence="4" id="KW-1185">Reference proteome</keyword>
<comment type="caution">
    <text evidence="3">The sequence shown here is derived from an EMBL/GenBank/DDBJ whole genome shotgun (WGS) entry which is preliminary data.</text>
</comment>
<dbReference type="PANTHER" id="PTHR28093:SF1">
    <property type="entry name" value="MORPHOGENESIS-RELATED PROTEIN MSB1"/>
    <property type="match status" value="1"/>
</dbReference>
<feature type="region of interest" description="Disordered" evidence="1">
    <location>
        <begin position="1055"/>
        <end position="1177"/>
    </location>
</feature>
<evidence type="ECO:0000256" key="1">
    <source>
        <dbReference type="SAM" id="MobiDB-lite"/>
    </source>
</evidence>
<feature type="region of interest" description="Disordered" evidence="1">
    <location>
        <begin position="1"/>
        <end position="37"/>
    </location>
</feature>
<dbReference type="PANTHER" id="PTHR28093">
    <property type="entry name" value="MORPHOGENESIS-RELATED PROTEIN MSB1"/>
    <property type="match status" value="1"/>
</dbReference>
<feature type="compositionally biased region" description="Low complexity" evidence="1">
    <location>
        <begin position="1135"/>
        <end position="1156"/>
    </location>
</feature>
<feature type="compositionally biased region" description="Basic residues" evidence="1">
    <location>
        <begin position="803"/>
        <end position="817"/>
    </location>
</feature>
<proteinExistence type="predicted"/>
<dbReference type="CDD" id="cd04401">
    <property type="entry name" value="RhoGAP_fMSB1"/>
    <property type="match status" value="1"/>
</dbReference>
<evidence type="ECO:0000259" key="2">
    <source>
        <dbReference type="Pfam" id="PF08101"/>
    </source>
</evidence>
<feature type="compositionally biased region" description="Basic residues" evidence="1">
    <location>
        <begin position="886"/>
        <end position="898"/>
    </location>
</feature>
<feature type="compositionally biased region" description="Low complexity" evidence="1">
    <location>
        <begin position="21"/>
        <end position="30"/>
    </location>
</feature>
<feature type="region of interest" description="Disordered" evidence="1">
    <location>
        <begin position="491"/>
        <end position="535"/>
    </location>
</feature>
<dbReference type="InterPro" id="IPR012965">
    <property type="entry name" value="Msb1/Mug8_dom"/>
</dbReference>
<feature type="compositionally biased region" description="Polar residues" evidence="1">
    <location>
        <begin position="724"/>
        <end position="737"/>
    </location>
</feature>
<dbReference type="STRING" id="5486.A0A367XSH3"/>
<dbReference type="GO" id="GO:0005934">
    <property type="term" value="C:cellular bud tip"/>
    <property type="evidence" value="ECO:0007669"/>
    <property type="project" value="TreeGrafter"/>
</dbReference>
<feature type="compositionally biased region" description="Acidic residues" evidence="1">
    <location>
        <begin position="769"/>
        <end position="797"/>
    </location>
</feature>
<dbReference type="EMBL" id="QLNQ01000029">
    <property type="protein sequence ID" value="RCK55751.1"/>
    <property type="molecule type" value="Genomic_DNA"/>
</dbReference>
<sequence length="1256" mass="142010">MTMSKTKQTHHQDLNLPKLPTSSNNNTTTTPGNKNYRSLLSNNTVIDAGIMKPDQFTRKNLKSILHIITQELKKRGTKTPHIFLPFRSKINDEKLELFLSSIAPQGELRNHDEPYLVQVCAKTDEFTLICCLKYFWSRLPNNEVIGWDIYLEFKRREKEKGYPKNAFLTIMPKCLSSPAHASIVYDFLDLILSITSNSQFNYLSGRKISKMASFWAFSCKQHFLNTPFYDATEENFETNFIEGVDSWKKSTNALFHLVLAFLRSMLPETNSETLKIPKTLQSLLVTTQYPPSSQHDADRGLLRNSITIPCVCVSTTQPSKNPYELISKVRHSLKFDKKDDFLSIENYTILKNLFTKKGTYEIVNSLTDESKRILSRISAEPIISKFNLVPGWNPSNIQVDPDIPLFSEISIKDVAIQDYFIWTWLSTLSSDQPSVTKQIFGRSIVVEAEVLGFQKWIVITEKTLSSEGYLQRFNLDRRMLSKQHKRQISMEEYKDVPLPPLPSKTMEIPVPKNNNHKPSGSSGSSSSDSEKNSFQSKDLGYRKHSLEGTTTSTSPPPPNFANRESELFEKLFSDEFSYIYPTSVTTQLLREHEEHIQKQEENLVSSKELNTTVSRFTKLTTGDMIPTRHNPTARKAPPSTSSLDPYTSTPRSLDLMSNNRQSGTPDNTFSPSKSDNNTIDTLKEDKYYEPFDVYHPDLGNEKPPAGSIEPFENYYVPLEPSPTPSVSRLQPPQTTSPLIRKPPPLQDLGVASLDPGSEADKNDTTIQQETEEGEEEEGDDEEDGEEDDEDEETDEEELARRKEEKKRKRKEKKKKLAKRAEAAQLAAAQAAGFPFAILPSNVPPPSITGAPSSPTKKTKNREASSTPKKKKNEEETKEDSSPEKKTPKKKKSPKKVKRTPVDQSKPLPKPTEDEEPEVSPIQASVSVPDLSPPKPSNAMMNSPSMGFVSSPKIPHTQGLQSMELLVAPKEQYNIFISQHPRPNSPAHPYFMQDEKRSKDHLIPPSLAKNQEMGGSNLATPVKARKVSANGVAMNTQAQAQAPAATVFNATPPMAHVQLSVPPPQNNNHPHQQHQQPYPPQQSVYNATPPMSHPQLHQAPPHHHQQQPQQHMMEPGYYNPPQQQHHFQPAPPQPQYIPRQQQQPPQQQYPQQGYPPQMGYPSHQQHPYQQQQQYAPPQPQMQYQYYQQPPPMMQNQGMLMQNPRMMMQGGGMGTGAPLNRKSEQMMNMVPMGAKHNKNQTANKANLRNAFVQGSFGI</sequence>
<feature type="compositionally biased region" description="Low complexity" evidence="1">
    <location>
        <begin position="822"/>
        <end position="831"/>
    </location>
</feature>
<dbReference type="Pfam" id="PF08101">
    <property type="entry name" value="Msb1-Mug8_dom"/>
    <property type="match status" value="1"/>
</dbReference>
<name>A0A367XSH3_9ASCO</name>
<reference evidence="3 4" key="1">
    <citation type="submission" date="2018-06" db="EMBL/GenBank/DDBJ databases">
        <title>Whole genome sequencing of Candida tropicalis (genome annotated by CSBL at Korea University).</title>
        <authorList>
            <person name="Ahn J."/>
        </authorList>
    </citation>
    <scope>NUCLEOTIDE SEQUENCE [LARGE SCALE GENOMIC DNA]</scope>
    <source>
        <strain evidence="3 4">ATCC 20962</strain>
    </source>
</reference>
<dbReference type="GO" id="GO:0005935">
    <property type="term" value="C:cellular bud neck"/>
    <property type="evidence" value="ECO:0007669"/>
    <property type="project" value="TreeGrafter"/>
</dbReference>
<feature type="compositionally biased region" description="Polar residues" evidence="1">
    <location>
        <begin position="638"/>
        <end position="679"/>
    </location>
</feature>
<dbReference type="OrthoDB" id="3362494at2759"/>
<evidence type="ECO:0000313" key="3">
    <source>
        <dbReference type="EMBL" id="RCK55751.1"/>
    </source>
</evidence>
<evidence type="ECO:0000313" key="4">
    <source>
        <dbReference type="Proteomes" id="UP000253472"/>
    </source>
</evidence>
<feature type="compositionally biased region" description="Basic and acidic residues" evidence="1">
    <location>
        <begin position="871"/>
        <end position="885"/>
    </location>
</feature>
<dbReference type="InterPro" id="IPR037508">
    <property type="entry name" value="Msb1/Mug8"/>
</dbReference>
<accession>A0A367XSH3</accession>
<feature type="compositionally biased region" description="Low complexity" evidence="1">
    <location>
        <begin position="512"/>
        <end position="535"/>
    </location>
</feature>
<dbReference type="AlphaFoldDB" id="A0A367XSH3"/>
<feature type="region of interest" description="Disordered" evidence="1">
    <location>
        <begin position="692"/>
        <end position="938"/>
    </location>
</feature>
<feature type="region of interest" description="Disordered" evidence="1">
    <location>
        <begin position="622"/>
        <end position="679"/>
    </location>
</feature>
<protein>
    <submittedName>
        <fullName evidence="3">Morphogenesis-related protein MSB1</fullName>
    </submittedName>
</protein>
<gene>
    <name evidence="3" type="primary">MSB1_0</name>
    <name evidence="3" type="ORF">Cantr_04945</name>
</gene>
<feature type="domain" description="Meiotically up-regulated protein Msb1/Mug8" evidence="2">
    <location>
        <begin position="55"/>
        <end position="461"/>
    </location>
</feature>
<dbReference type="Proteomes" id="UP000253472">
    <property type="component" value="Unassembled WGS sequence"/>
</dbReference>